<evidence type="ECO:0000313" key="5">
    <source>
        <dbReference type="Proteomes" id="UP001162156"/>
    </source>
</evidence>
<dbReference type="CDD" id="cd12369">
    <property type="entry name" value="RRM4_RBM45"/>
    <property type="match status" value="1"/>
</dbReference>
<evidence type="ECO:0000256" key="1">
    <source>
        <dbReference type="ARBA" id="ARBA00022884"/>
    </source>
</evidence>
<keyword evidence="1 2" id="KW-0694">RNA-binding</keyword>
<dbReference type="InterPro" id="IPR034203">
    <property type="entry name" value="RBM45_RRM1"/>
</dbReference>
<organism evidence="4 5">
    <name type="scientific">Rhamnusium bicolor</name>
    <dbReference type="NCBI Taxonomy" id="1586634"/>
    <lineage>
        <taxon>Eukaryota</taxon>
        <taxon>Metazoa</taxon>
        <taxon>Ecdysozoa</taxon>
        <taxon>Arthropoda</taxon>
        <taxon>Hexapoda</taxon>
        <taxon>Insecta</taxon>
        <taxon>Pterygota</taxon>
        <taxon>Neoptera</taxon>
        <taxon>Endopterygota</taxon>
        <taxon>Coleoptera</taxon>
        <taxon>Polyphaga</taxon>
        <taxon>Cucujiformia</taxon>
        <taxon>Chrysomeloidea</taxon>
        <taxon>Cerambycidae</taxon>
        <taxon>Lepturinae</taxon>
        <taxon>Rhagiini</taxon>
        <taxon>Rhamnusium</taxon>
    </lineage>
</organism>
<dbReference type="PROSITE" id="PS50102">
    <property type="entry name" value="RRM"/>
    <property type="match status" value="3"/>
</dbReference>
<dbReference type="InterPro" id="IPR000504">
    <property type="entry name" value="RRM_dom"/>
</dbReference>
<dbReference type="Pfam" id="PF00076">
    <property type="entry name" value="RRM_1"/>
    <property type="match status" value="3"/>
</dbReference>
<accession>A0AAV8XUW4</accession>
<dbReference type="InterPro" id="IPR034208">
    <property type="entry name" value="RBM45_RRM4"/>
</dbReference>
<dbReference type="SMART" id="SM00360">
    <property type="entry name" value="RRM"/>
    <property type="match status" value="4"/>
</dbReference>
<dbReference type="CDD" id="cd12366">
    <property type="entry name" value="RRM1_RBM45"/>
    <property type="match status" value="1"/>
</dbReference>
<comment type="caution">
    <text evidence="4">The sequence shown here is derived from an EMBL/GenBank/DDBJ whole genome shotgun (WGS) entry which is preliminary data.</text>
</comment>
<name>A0AAV8XUW4_9CUCU</name>
<gene>
    <name evidence="4" type="ORF">NQ314_010083</name>
</gene>
<dbReference type="InterPro" id="IPR035979">
    <property type="entry name" value="RBD_domain_sf"/>
</dbReference>
<feature type="domain" description="RRM" evidence="3">
    <location>
        <begin position="18"/>
        <end position="97"/>
    </location>
</feature>
<evidence type="ECO:0000259" key="3">
    <source>
        <dbReference type="PROSITE" id="PS50102"/>
    </source>
</evidence>
<protein>
    <recommendedName>
        <fullName evidence="3">RRM domain-containing protein</fullName>
    </recommendedName>
</protein>
<dbReference type="Proteomes" id="UP001162156">
    <property type="component" value="Unassembled WGS sequence"/>
</dbReference>
<reference evidence="4" key="1">
    <citation type="journal article" date="2023" name="Insect Mol. Biol.">
        <title>Genome sequencing provides insights into the evolution of gene families encoding plant cell wall-degrading enzymes in longhorned beetles.</title>
        <authorList>
            <person name="Shin N.R."/>
            <person name="Okamura Y."/>
            <person name="Kirsch R."/>
            <person name="Pauchet Y."/>
        </authorList>
    </citation>
    <scope>NUCLEOTIDE SEQUENCE</scope>
    <source>
        <strain evidence="4">RBIC_L_NR</strain>
    </source>
</reference>
<sequence length="477" mass="54142">MTDRRSSMGSSSDDPPNSRLFIIAPKTLNEDDFRKAFEEFGNIEEIWVVKDRQTGDNKGVTYIKYSKTSEAAKALETMNGKVLGGAIRSIKVMIAASREQGSKRDSNEEEKMQRLFVMVPRSMMDSELYDYFKQFGDIDYASVIKDKTTRESKGFAYVKYLKFSQAAAAFEQCDRKYKPVFAEPRKSNMSRNEDRNYSSSSFDFNRDFNKSGHTLQSLPVPPEHYNNDGYTKLMIIASPQVNQDQLWKLFDIVPGMDYCQLRYEGDRMRPSRAIAEVVYNSPQWASYAKEKFHGFEYPPGYRLIVRPEYDNLRSTSYSSKSLEKKPDILQIAETIAQASSLIQAAGLSPDLLQAKLGLIAPSKDSEVYCSIKLPDVQPLAGIDDETAARCFIVCTPTALPNSVLKDIFCRFGNLIDVYMLNNRNCGYAKFSSRKSAEDAIHTLHGADILGTRIKVLEAEERGDNNRKRQRIDAESPF</sequence>
<dbReference type="GO" id="GO:0003723">
    <property type="term" value="F:RNA binding"/>
    <property type="evidence" value="ECO:0007669"/>
    <property type="project" value="UniProtKB-UniRule"/>
</dbReference>
<proteinExistence type="predicted"/>
<evidence type="ECO:0000256" key="2">
    <source>
        <dbReference type="PROSITE-ProRule" id="PRU00176"/>
    </source>
</evidence>
<dbReference type="Gene3D" id="3.30.70.330">
    <property type="match status" value="3"/>
</dbReference>
<dbReference type="SUPFAM" id="SSF54928">
    <property type="entry name" value="RNA-binding domain, RBD"/>
    <property type="match status" value="2"/>
</dbReference>
<feature type="domain" description="RRM" evidence="3">
    <location>
        <begin position="388"/>
        <end position="460"/>
    </location>
</feature>
<evidence type="ECO:0000313" key="4">
    <source>
        <dbReference type="EMBL" id="KAJ8942354.1"/>
    </source>
</evidence>
<dbReference type="InterPro" id="IPR052462">
    <property type="entry name" value="SLIRP/GR-RBP-like"/>
</dbReference>
<dbReference type="FunFam" id="3.30.70.330:FF:000600">
    <property type="entry name" value="Uncharacterized protein, isoform A"/>
    <property type="match status" value="1"/>
</dbReference>
<feature type="domain" description="RRM" evidence="3">
    <location>
        <begin position="113"/>
        <end position="187"/>
    </location>
</feature>
<dbReference type="InterPro" id="IPR012677">
    <property type="entry name" value="Nucleotide-bd_a/b_plait_sf"/>
</dbReference>
<dbReference type="PANTHER" id="PTHR48027">
    <property type="entry name" value="HETEROGENEOUS NUCLEAR RIBONUCLEOPROTEIN 87F-RELATED"/>
    <property type="match status" value="1"/>
</dbReference>
<keyword evidence="5" id="KW-1185">Reference proteome</keyword>
<dbReference type="EMBL" id="JANEYF010002777">
    <property type="protein sequence ID" value="KAJ8942354.1"/>
    <property type="molecule type" value="Genomic_DNA"/>
</dbReference>
<dbReference type="AlphaFoldDB" id="A0AAV8XUW4"/>